<evidence type="ECO:0000313" key="3">
    <source>
        <dbReference type="WBParaSite" id="nRc.2.0.1.t17985-RA"/>
    </source>
</evidence>
<evidence type="ECO:0000313" key="2">
    <source>
        <dbReference type="Proteomes" id="UP000887565"/>
    </source>
</evidence>
<evidence type="ECO:0000256" key="1">
    <source>
        <dbReference type="SAM" id="Phobius"/>
    </source>
</evidence>
<accession>A0A915IX51</accession>
<name>A0A915IX51_ROMCU</name>
<proteinExistence type="predicted"/>
<keyword evidence="1" id="KW-0812">Transmembrane</keyword>
<dbReference type="Pfam" id="PF10317">
    <property type="entry name" value="7TM_GPCR_Srd"/>
    <property type="match status" value="1"/>
</dbReference>
<protein>
    <submittedName>
        <fullName evidence="3">G protein-coupled receptor</fullName>
    </submittedName>
</protein>
<keyword evidence="2" id="KW-1185">Reference proteome</keyword>
<dbReference type="SUPFAM" id="SSF81321">
    <property type="entry name" value="Family A G protein-coupled receptor-like"/>
    <property type="match status" value="1"/>
</dbReference>
<dbReference type="AlphaFoldDB" id="A0A915IX51"/>
<dbReference type="WBParaSite" id="nRc.2.0.1.t17985-RA">
    <property type="protein sequence ID" value="nRc.2.0.1.t17985-RA"/>
    <property type="gene ID" value="nRc.2.0.1.g17985"/>
</dbReference>
<keyword evidence="1" id="KW-1133">Transmembrane helix</keyword>
<dbReference type="InterPro" id="IPR019421">
    <property type="entry name" value="7TM_GPCR_serpentine_rcpt_Srd"/>
</dbReference>
<organism evidence="2 3">
    <name type="scientific">Romanomermis culicivorax</name>
    <name type="common">Nematode worm</name>
    <dbReference type="NCBI Taxonomy" id="13658"/>
    <lineage>
        <taxon>Eukaryota</taxon>
        <taxon>Metazoa</taxon>
        <taxon>Ecdysozoa</taxon>
        <taxon>Nematoda</taxon>
        <taxon>Enoplea</taxon>
        <taxon>Dorylaimia</taxon>
        <taxon>Mermithida</taxon>
        <taxon>Mermithoidea</taxon>
        <taxon>Mermithidae</taxon>
        <taxon>Romanomermis</taxon>
    </lineage>
</organism>
<reference evidence="3" key="1">
    <citation type="submission" date="2022-11" db="UniProtKB">
        <authorList>
            <consortium name="WormBaseParasite"/>
        </authorList>
    </citation>
    <scope>IDENTIFICATION</scope>
</reference>
<keyword evidence="1" id="KW-0472">Membrane</keyword>
<dbReference type="Proteomes" id="UP000887565">
    <property type="component" value="Unplaced"/>
</dbReference>
<feature type="transmembrane region" description="Helical" evidence="1">
    <location>
        <begin position="6"/>
        <end position="32"/>
    </location>
</feature>
<feature type="transmembrane region" description="Helical" evidence="1">
    <location>
        <begin position="90"/>
        <end position="112"/>
    </location>
</feature>
<sequence length="150" mass="17667">MQIWHMFAFFTSPMIVSHCISLYCAFSISKLISNQTQAKNDREWFSKIREAKFIIRFIYIEVFLPICMETPVFVLIFINRYFSPIPREVMAFWLGCFVVHGTSDPIVMVMVIKPYRRLIKGCFSRVWPMNAKIGRENVAVQHVLHHGCRT</sequence>
<feature type="transmembrane region" description="Helical" evidence="1">
    <location>
        <begin position="53"/>
        <end position="78"/>
    </location>
</feature>